<feature type="compositionally biased region" description="Acidic residues" evidence="4">
    <location>
        <begin position="133"/>
        <end position="144"/>
    </location>
</feature>
<feature type="region of interest" description="Disordered" evidence="4">
    <location>
        <begin position="358"/>
        <end position="379"/>
    </location>
</feature>
<dbReference type="AlphaFoldDB" id="A0A6P6Y3V7"/>
<name>A0A6P6Y3V7_DERPT</name>
<keyword evidence="2" id="KW-0597">Phosphoprotein</keyword>
<feature type="compositionally biased region" description="Acidic residues" evidence="4">
    <location>
        <begin position="221"/>
        <end position="244"/>
    </location>
</feature>
<dbReference type="InterPro" id="IPR024146">
    <property type="entry name" value="Claspin"/>
</dbReference>
<reference evidence="6" key="1">
    <citation type="submission" date="2025-08" db="UniProtKB">
        <authorList>
            <consortium name="RefSeq"/>
        </authorList>
    </citation>
    <scope>IDENTIFICATION</scope>
    <source>
        <strain evidence="6">Airmid</strain>
    </source>
</reference>
<feature type="region of interest" description="Disordered" evidence="4">
    <location>
        <begin position="99"/>
        <end position="246"/>
    </location>
</feature>
<keyword evidence="3" id="KW-0539">Nucleus</keyword>
<dbReference type="GO" id="GO:0007095">
    <property type="term" value="P:mitotic G2 DNA damage checkpoint signaling"/>
    <property type="evidence" value="ECO:0007669"/>
    <property type="project" value="TreeGrafter"/>
</dbReference>
<accession>A0A6P6Y3V7</accession>
<dbReference type="PANTHER" id="PTHR14396">
    <property type="entry name" value="CLASPIN"/>
    <property type="match status" value="1"/>
</dbReference>
<dbReference type="RefSeq" id="XP_027200173.1">
    <property type="nucleotide sequence ID" value="XM_027344372.1"/>
</dbReference>
<feature type="region of interest" description="Disordered" evidence="4">
    <location>
        <begin position="464"/>
        <end position="483"/>
    </location>
</feature>
<evidence type="ECO:0000313" key="5">
    <source>
        <dbReference type="Proteomes" id="UP000515146"/>
    </source>
</evidence>
<feature type="compositionally biased region" description="Acidic residues" evidence="4">
    <location>
        <begin position="153"/>
        <end position="208"/>
    </location>
</feature>
<evidence type="ECO:0000256" key="2">
    <source>
        <dbReference type="ARBA" id="ARBA00022553"/>
    </source>
</evidence>
<dbReference type="OMA" id="GTECIDE"/>
<keyword evidence="5" id="KW-1185">Reference proteome</keyword>
<evidence type="ECO:0000256" key="4">
    <source>
        <dbReference type="SAM" id="MobiDB-lite"/>
    </source>
</evidence>
<evidence type="ECO:0000256" key="1">
    <source>
        <dbReference type="ARBA" id="ARBA00004123"/>
    </source>
</evidence>
<evidence type="ECO:0000313" key="6">
    <source>
        <dbReference type="RefSeq" id="XP_027200173.1"/>
    </source>
</evidence>
<dbReference type="KEGG" id="dpte:113794267"/>
<dbReference type="InParanoid" id="A0A6P6Y3V7"/>
<gene>
    <name evidence="6" type="primary">LOC113794267</name>
</gene>
<feature type="compositionally biased region" description="Acidic residues" evidence="4">
    <location>
        <begin position="104"/>
        <end position="125"/>
    </location>
</feature>
<proteinExistence type="predicted"/>
<organism evidence="5 6">
    <name type="scientific">Dermatophagoides pteronyssinus</name>
    <name type="common">European house dust mite</name>
    <dbReference type="NCBI Taxonomy" id="6956"/>
    <lineage>
        <taxon>Eukaryota</taxon>
        <taxon>Metazoa</taxon>
        <taxon>Ecdysozoa</taxon>
        <taxon>Arthropoda</taxon>
        <taxon>Chelicerata</taxon>
        <taxon>Arachnida</taxon>
        <taxon>Acari</taxon>
        <taxon>Acariformes</taxon>
        <taxon>Sarcoptiformes</taxon>
        <taxon>Astigmata</taxon>
        <taxon>Psoroptidia</taxon>
        <taxon>Analgoidea</taxon>
        <taxon>Pyroglyphidae</taxon>
        <taxon>Dermatophagoidinae</taxon>
        <taxon>Dermatophagoides</taxon>
    </lineage>
</organism>
<dbReference type="GO" id="GO:0033314">
    <property type="term" value="P:mitotic DNA replication checkpoint signaling"/>
    <property type="evidence" value="ECO:0007669"/>
    <property type="project" value="TreeGrafter"/>
</dbReference>
<comment type="subcellular location">
    <subcellularLocation>
        <location evidence="1">Nucleus</location>
    </subcellularLocation>
</comment>
<dbReference type="GO" id="GO:0005634">
    <property type="term" value="C:nucleus"/>
    <property type="evidence" value="ECO:0007669"/>
    <property type="project" value="UniProtKB-SubCell"/>
</dbReference>
<dbReference type="OrthoDB" id="6516210at2759"/>
<sequence length="588" mass="68477">MSTNIRALLLNVRQNLPPLNDKQKEKPKEIILIDSSTTTKNSLIQQFHLNCKKNESEKNEENCRSLSKTAESWLKIREKMLIEMEEKRNLEWEQENLTKRLENEEGEEEEVILTDDDIDEDDGDGNSDNLEEKPEDNEEEPEEAHDDHVSINSDDDDEVQSNDNNDDDNDDEDLKDIEDKDEQELDENIQSDDQNADDQDDDNDDDECIFSSRKSKPLPLSDDDNDDDGEENETEKLEIEEEMGENIIDTFDYFDRQDDDQNRNYNYNEYVSQNLPLTPIDAVVVDNENHQNQNHQQKNQFDSQMLLELCSGRFNDDQGDDEVVVADDDDDESETLQKTNRKPKKSLKIKDFIEDEAELSDADDANDISSDESDDENQDQEFIENLIDEEGEGIPDDQDELREQVEKIHHKNMLDEDKRQLMIMKEYFFEDGDLYDADGHNNRRKKFKWTLNRNNDEDDLINTVVDDDSDSENGDSIEEDDGQPTNIRLKRTIEQISVDDDEVEIDSNSNSSKLIAQKMMQLNSSKFANQFRKKKNQSSLTSYLIRDQRLKEVMTTTKNSDELSSSLKTKKLKTNDSISIFDVFNQQQ</sequence>
<feature type="compositionally biased region" description="Acidic residues" evidence="4">
    <location>
        <begin position="464"/>
        <end position="482"/>
    </location>
</feature>
<evidence type="ECO:0000256" key="3">
    <source>
        <dbReference type="ARBA" id="ARBA00023242"/>
    </source>
</evidence>
<dbReference type="Proteomes" id="UP000515146">
    <property type="component" value="Unplaced"/>
</dbReference>
<dbReference type="GO" id="GO:0010997">
    <property type="term" value="F:anaphase-promoting complex binding"/>
    <property type="evidence" value="ECO:0007669"/>
    <property type="project" value="TreeGrafter"/>
</dbReference>
<dbReference type="PANTHER" id="PTHR14396:SF10">
    <property type="entry name" value="CLASPIN"/>
    <property type="match status" value="1"/>
</dbReference>
<protein>
    <submittedName>
        <fullName evidence="6">Protein PFC0760c-like isoform X1</fullName>
    </submittedName>
</protein>